<dbReference type="Gene3D" id="1.10.510.10">
    <property type="entry name" value="Transferase(Phosphotransferase) domain 1"/>
    <property type="match status" value="1"/>
</dbReference>
<dbReference type="Pfam" id="PF00069">
    <property type="entry name" value="Pkinase"/>
    <property type="match status" value="1"/>
</dbReference>
<keyword evidence="3" id="KW-0418">Kinase</keyword>
<proteinExistence type="inferred from homology"/>
<evidence type="ECO:0000256" key="5">
    <source>
        <dbReference type="ARBA" id="ARBA00037982"/>
    </source>
</evidence>
<dbReference type="InterPro" id="IPR000719">
    <property type="entry name" value="Prot_kinase_dom"/>
</dbReference>
<evidence type="ECO:0000256" key="1">
    <source>
        <dbReference type="ARBA" id="ARBA00022679"/>
    </source>
</evidence>
<dbReference type="AlphaFoldDB" id="A0A3Q1EXK5"/>
<dbReference type="PROSITE" id="PS00107">
    <property type="entry name" value="PROTEIN_KINASE_ATP"/>
    <property type="match status" value="1"/>
</dbReference>
<dbReference type="GO" id="GO:0005737">
    <property type="term" value="C:cytoplasm"/>
    <property type="evidence" value="ECO:0007669"/>
    <property type="project" value="TreeGrafter"/>
</dbReference>
<organism evidence="9 10">
    <name type="scientific">Acanthochromis polyacanthus</name>
    <name type="common">spiny chromis</name>
    <dbReference type="NCBI Taxonomy" id="80966"/>
    <lineage>
        <taxon>Eukaryota</taxon>
        <taxon>Metazoa</taxon>
        <taxon>Chordata</taxon>
        <taxon>Craniata</taxon>
        <taxon>Vertebrata</taxon>
        <taxon>Euteleostomi</taxon>
        <taxon>Actinopterygii</taxon>
        <taxon>Neopterygii</taxon>
        <taxon>Teleostei</taxon>
        <taxon>Neoteleostei</taxon>
        <taxon>Acanthomorphata</taxon>
        <taxon>Ovalentaria</taxon>
        <taxon>Pomacentridae</taxon>
        <taxon>Acanthochromis</taxon>
    </lineage>
</organism>
<dbReference type="InParanoid" id="A0A3Q1EXK5"/>
<dbReference type="PROSITE" id="PS50011">
    <property type="entry name" value="PROTEIN_KINASE_DOM"/>
    <property type="match status" value="1"/>
</dbReference>
<keyword evidence="10" id="KW-1185">Reference proteome</keyword>
<comment type="similarity">
    <text evidence="5">Belongs to the protein kinase superfamily. Ser/Thr protein kinase family. GCN2 subfamily.</text>
</comment>
<feature type="binding site" evidence="6">
    <location>
        <position position="39"/>
    </location>
    <ligand>
        <name>ATP</name>
        <dbReference type="ChEBI" id="CHEBI:30616"/>
    </ligand>
</feature>
<dbReference type="PANTHER" id="PTHR11042">
    <property type="entry name" value="EUKARYOTIC TRANSLATION INITIATION FACTOR 2-ALPHA KINASE EIF2-ALPHA KINASE -RELATED"/>
    <property type="match status" value="1"/>
</dbReference>
<evidence type="ECO:0000256" key="3">
    <source>
        <dbReference type="ARBA" id="ARBA00022777"/>
    </source>
</evidence>
<dbReference type="Gene3D" id="3.30.200.20">
    <property type="entry name" value="Phosphorylase Kinase, domain 1"/>
    <property type="match status" value="1"/>
</dbReference>
<dbReference type="PROSITE" id="PS00108">
    <property type="entry name" value="PROTEIN_KINASE_ST"/>
    <property type="match status" value="1"/>
</dbReference>
<keyword evidence="1" id="KW-0808">Transferase</keyword>
<dbReference type="GO" id="GO:0004694">
    <property type="term" value="F:eukaryotic translation initiation factor 2alpha kinase activity"/>
    <property type="evidence" value="ECO:0007669"/>
    <property type="project" value="TreeGrafter"/>
</dbReference>
<dbReference type="InterPro" id="IPR011009">
    <property type="entry name" value="Kinase-like_dom_sf"/>
</dbReference>
<keyword evidence="2 6" id="KW-0547">Nucleotide-binding</keyword>
<accession>A0A3Q1EXK5</accession>
<dbReference type="GeneTree" id="ENSGT00940000163863"/>
<dbReference type="Ensembl" id="ENSAPOT00000003022.1">
    <property type="protein sequence ID" value="ENSAPOP00000008572.1"/>
    <property type="gene ID" value="ENSAPOG00000010733.1"/>
</dbReference>
<evidence type="ECO:0000313" key="9">
    <source>
        <dbReference type="Ensembl" id="ENSAPOP00000008572.1"/>
    </source>
</evidence>
<dbReference type="InterPro" id="IPR050339">
    <property type="entry name" value="CC_SR_Kinase"/>
</dbReference>
<keyword evidence="7" id="KW-0723">Serine/threonine-protein kinase</keyword>
<dbReference type="SMART" id="SM00220">
    <property type="entry name" value="S_TKc"/>
    <property type="match status" value="1"/>
</dbReference>
<evidence type="ECO:0000256" key="4">
    <source>
        <dbReference type="ARBA" id="ARBA00022840"/>
    </source>
</evidence>
<dbReference type="GO" id="GO:0005634">
    <property type="term" value="C:nucleus"/>
    <property type="evidence" value="ECO:0007669"/>
    <property type="project" value="TreeGrafter"/>
</dbReference>
<dbReference type="GO" id="GO:0005524">
    <property type="term" value="F:ATP binding"/>
    <property type="evidence" value="ECO:0007669"/>
    <property type="project" value="UniProtKB-UniRule"/>
</dbReference>
<name>A0A3Q1EXK5_9TELE</name>
<dbReference type="STRING" id="80966.ENSAPOP00000008572"/>
<dbReference type="InterPro" id="IPR008271">
    <property type="entry name" value="Ser/Thr_kinase_AS"/>
</dbReference>
<dbReference type="SUPFAM" id="SSF56112">
    <property type="entry name" value="Protein kinase-like (PK-like)"/>
    <property type="match status" value="1"/>
</dbReference>
<protein>
    <recommendedName>
        <fullName evidence="8">Protein kinase domain-containing protein</fullName>
    </recommendedName>
</protein>
<keyword evidence="4 6" id="KW-0067">ATP-binding</keyword>
<dbReference type="InterPro" id="IPR017441">
    <property type="entry name" value="Protein_kinase_ATP_BS"/>
</dbReference>
<evidence type="ECO:0000256" key="6">
    <source>
        <dbReference type="PROSITE-ProRule" id="PRU10141"/>
    </source>
</evidence>
<feature type="domain" description="Protein kinase" evidence="8">
    <location>
        <begin position="10"/>
        <end position="245"/>
    </location>
</feature>
<evidence type="ECO:0000256" key="2">
    <source>
        <dbReference type="ARBA" id="ARBA00022741"/>
    </source>
</evidence>
<evidence type="ECO:0000259" key="8">
    <source>
        <dbReference type="PROSITE" id="PS50011"/>
    </source>
</evidence>
<dbReference type="PANTHER" id="PTHR11042:SF166">
    <property type="entry name" value="EUKARYOTIC TRANSLATION INITIATION FACTOR 2-ALPHA KINASE 3"/>
    <property type="match status" value="1"/>
</dbReference>
<evidence type="ECO:0000256" key="7">
    <source>
        <dbReference type="RuleBase" id="RU000304"/>
    </source>
</evidence>
<reference evidence="9" key="1">
    <citation type="submission" date="2025-08" db="UniProtKB">
        <authorList>
            <consortium name="Ensembl"/>
        </authorList>
    </citation>
    <scope>IDENTIFICATION</scope>
</reference>
<evidence type="ECO:0000313" key="10">
    <source>
        <dbReference type="Proteomes" id="UP000257200"/>
    </source>
</evidence>
<reference evidence="9" key="2">
    <citation type="submission" date="2025-09" db="UniProtKB">
        <authorList>
            <consortium name="Ensembl"/>
        </authorList>
    </citation>
    <scope>IDENTIFICATION</scope>
</reference>
<dbReference type="Proteomes" id="UP000257200">
    <property type="component" value="Unplaced"/>
</dbReference>
<sequence length="245" mass="28602">MFLYSTKSKFIWKDRLGRGGFGRVFRVKHELVNQFFAVKIVPYNEKALREAKAISDLNHPHIVRCFSVWEEDSGYQWDSTDDSSSSSQSCLFIQMELCDHKTLREWIDDMNERRSQRDSTRRKESLTIVLQIFSAVEYIHCKKLIHRDLKPSNIMFGLDGKKVKIGDFGLVTDDSGELMKRTPNKGTPNYMAPEQVTPPYDRKVDIFPLGLIYFELLWKISTYHERDGVSCHHYPELVMSSSFIC</sequence>